<dbReference type="PANTHER" id="PTHR39767">
    <property type="entry name" value="CALCIUM/CALMODULIN-BINDING MEMBRANE PROTEIN PCM4-RELATED"/>
    <property type="match status" value="1"/>
</dbReference>
<proteinExistence type="predicted"/>
<gene>
    <name evidence="1" type="ORF">PSON_ATCC_30995.1.T0740277</name>
</gene>
<comment type="caution">
    <text evidence="1">The sequence shown here is derived from an EMBL/GenBank/DDBJ whole genome shotgun (WGS) entry which is preliminary data.</text>
</comment>
<dbReference type="AlphaFoldDB" id="A0A8S1PCJ0"/>
<dbReference type="PANTHER" id="PTHR39767:SF2">
    <property type="entry name" value="CHROMOSOME UNDETERMINED SCAFFOLD_1, WHOLE GENOME SHOTGUN SEQUENCE"/>
    <property type="match status" value="1"/>
</dbReference>
<dbReference type="Proteomes" id="UP000692954">
    <property type="component" value="Unassembled WGS sequence"/>
</dbReference>
<name>A0A8S1PCJ0_9CILI</name>
<sequence>MRSQILEREFLKRCIKFILIEIALINQFCVKVYAQTEISRSFFSPISTDDNWIAYQAQNSNHITNCVTSDIYGGRSVFSAQTFIMKMFIMPPHYKIQFELQFWRFHGENAHSYNPQSPVGTEICGSGSSGEIDQISKSIDHFGNSAIIIIVSKQSSASWGISNFKLFVLKCPKNCHFCDYAGVCQSWYRLLTYFTTLTFTDGQGWEKNNSPYYNSQYCGFQYYGNFLQNQVASINLNLNTPHSMVKILFTFLCSGINNSVTLEVIGDAQLYYYAPILPFITTSNTICGTYFQMGKIYIIGSSHSSPTLTISIVIHPSVNTAQFGISNKGG</sequence>
<dbReference type="EMBL" id="CAJJDN010000074">
    <property type="protein sequence ID" value="CAD8100896.1"/>
    <property type="molecule type" value="Genomic_DNA"/>
</dbReference>
<dbReference type="OrthoDB" id="10408228at2759"/>
<accession>A0A8S1PCJ0</accession>
<reference evidence="1" key="1">
    <citation type="submission" date="2021-01" db="EMBL/GenBank/DDBJ databases">
        <authorList>
            <consortium name="Genoscope - CEA"/>
            <person name="William W."/>
        </authorList>
    </citation>
    <scope>NUCLEOTIDE SEQUENCE</scope>
</reference>
<evidence type="ECO:0000313" key="2">
    <source>
        <dbReference type="Proteomes" id="UP000692954"/>
    </source>
</evidence>
<evidence type="ECO:0000313" key="1">
    <source>
        <dbReference type="EMBL" id="CAD8100896.1"/>
    </source>
</evidence>
<organism evidence="1 2">
    <name type="scientific">Paramecium sonneborni</name>
    <dbReference type="NCBI Taxonomy" id="65129"/>
    <lineage>
        <taxon>Eukaryota</taxon>
        <taxon>Sar</taxon>
        <taxon>Alveolata</taxon>
        <taxon>Ciliophora</taxon>
        <taxon>Intramacronucleata</taxon>
        <taxon>Oligohymenophorea</taxon>
        <taxon>Peniculida</taxon>
        <taxon>Parameciidae</taxon>
        <taxon>Paramecium</taxon>
    </lineage>
</organism>
<protein>
    <submittedName>
        <fullName evidence="1">Uncharacterized protein</fullName>
    </submittedName>
</protein>
<keyword evidence="2" id="KW-1185">Reference proteome</keyword>